<dbReference type="EMBL" id="CP021236">
    <property type="protein sequence ID" value="ARS38015.1"/>
    <property type="molecule type" value="Genomic_DNA"/>
</dbReference>
<evidence type="ECO:0000313" key="2">
    <source>
        <dbReference type="Proteomes" id="UP000266292"/>
    </source>
</evidence>
<proteinExistence type="predicted"/>
<reference evidence="2" key="1">
    <citation type="submission" date="2017-05" db="EMBL/GenBank/DDBJ databases">
        <authorList>
            <person name="Ray J."/>
            <person name="Price M."/>
            <person name="Deutschbauer A."/>
        </authorList>
    </citation>
    <scope>NUCLEOTIDE SEQUENCE [LARGE SCALE GENOMIC DNA]</scope>
    <source>
        <strain evidence="2">DSM 19842</strain>
        <plasmid evidence="2">unnamed</plasmid>
    </source>
</reference>
<geneLocation type="plasmid" evidence="1 2">
    <name>unnamed</name>
</geneLocation>
<dbReference type="STRING" id="709015.GCA_000472485_00185"/>
<dbReference type="OrthoDB" id="853400at2"/>
<dbReference type="AlphaFoldDB" id="A0A1X9YYM6"/>
<gene>
    <name evidence="1" type="ORF">CA264_20905</name>
</gene>
<keyword evidence="2" id="KW-1185">Reference proteome</keyword>
<name>A0A1X9YYM6_9BACT</name>
<dbReference type="RefSeq" id="WP_025603950.1">
    <property type="nucleotide sequence ID" value="NZ_CP021236.1"/>
</dbReference>
<evidence type="ECO:0000313" key="1">
    <source>
        <dbReference type="EMBL" id="ARS38015.1"/>
    </source>
</evidence>
<dbReference type="Proteomes" id="UP000266292">
    <property type="component" value="Plasmid unnamed"/>
</dbReference>
<sequence>MSQNNQGDTCAACDSKSHISAEVKAMFKETNLTWEKLAELDEGVGRGKGSYRQTFLARLIKAQETLQKVGYSIRIEKG</sequence>
<accession>A0A1X9YYM6</accession>
<protein>
    <submittedName>
        <fullName evidence="1">Uncharacterized protein</fullName>
    </submittedName>
</protein>
<dbReference type="KEGG" id="pact:CA264_20905"/>
<keyword evidence="1" id="KW-0614">Plasmid</keyword>
<organism evidence="1 2">
    <name type="scientific">Pontibacter actiniarum</name>
    <dbReference type="NCBI Taxonomy" id="323450"/>
    <lineage>
        <taxon>Bacteria</taxon>
        <taxon>Pseudomonadati</taxon>
        <taxon>Bacteroidota</taxon>
        <taxon>Cytophagia</taxon>
        <taxon>Cytophagales</taxon>
        <taxon>Hymenobacteraceae</taxon>
        <taxon>Pontibacter</taxon>
    </lineage>
</organism>